<proteinExistence type="predicted"/>
<organism evidence="2 3">
    <name type="scientific">Martelella mediterranea</name>
    <dbReference type="NCBI Taxonomy" id="293089"/>
    <lineage>
        <taxon>Bacteria</taxon>
        <taxon>Pseudomonadati</taxon>
        <taxon>Pseudomonadota</taxon>
        <taxon>Alphaproteobacteria</taxon>
        <taxon>Hyphomicrobiales</taxon>
        <taxon>Aurantimonadaceae</taxon>
        <taxon>Martelella</taxon>
    </lineage>
</organism>
<dbReference type="Proteomes" id="UP000295097">
    <property type="component" value="Unassembled WGS sequence"/>
</dbReference>
<comment type="caution">
    <text evidence="2">The sequence shown here is derived from an EMBL/GenBank/DDBJ whole genome shotgun (WGS) entry which is preliminary data.</text>
</comment>
<dbReference type="EMBL" id="SMAR01000051">
    <property type="protein sequence ID" value="TCT29609.1"/>
    <property type="molecule type" value="Genomic_DNA"/>
</dbReference>
<dbReference type="RefSeq" id="WP_165972903.1">
    <property type="nucleotide sequence ID" value="NZ_SMAR01000051.1"/>
</dbReference>
<keyword evidence="1" id="KW-0812">Transmembrane</keyword>
<sequence length="58" mass="6426">MTDHNLIFRPTRPLTVSDCKFLKRASSFAILCGAPLLIFTLVQQLMKYEAALAASVNV</sequence>
<dbReference type="AlphaFoldDB" id="A0A4R3NKH1"/>
<protein>
    <submittedName>
        <fullName evidence="2">Uncharacterized protein</fullName>
    </submittedName>
</protein>
<feature type="transmembrane region" description="Helical" evidence="1">
    <location>
        <begin position="21"/>
        <end position="42"/>
    </location>
</feature>
<evidence type="ECO:0000256" key="1">
    <source>
        <dbReference type="SAM" id="Phobius"/>
    </source>
</evidence>
<evidence type="ECO:0000313" key="3">
    <source>
        <dbReference type="Proteomes" id="UP000295097"/>
    </source>
</evidence>
<keyword evidence="3" id="KW-1185">Reference proteome</keyword>
<accession>A0A4R3NKH1</accession>
<reference evidence="2 3" key="1">
    <citation type="submission" date="2019-03" db="EMBL/GenBank/DDBJ databases">
        <title>Freshwater and sediment microbial communities from various areas in North America, analyzing microbe dynamics in response to fracking.</title>
        <authorList>
            <person name="Lamendella R."/>
        </authorList>
    </citation>
    <scope>NUCLEOTIDE SEQUENCE [LARGE SCALE GENOMIC DNA]</scope>
    <source>
        <strain evidence="2 3">175.2</strain>
    </source>
</reference>
<evidence type="ECO:0000313" key="2">
    <source>
        <dbReference type="EMBL" id="TCT29609.1"/>
    </source>
</evidence>
<keyword evidence="1" id="KW-0472">Membrane</keyword>
<name>A0A4R3NKH1_9HYPH</name>
<keyword evidence="1" id="KW-1133">Transmembrane helix</keyword>
<gene>
    <name evidence="2" type="ORF">EDC90_10516</name>
</gene>